<evidence type="ECO:0000313" key="2">
    <source>
        <dbReference type="Proteomes" id="UP001611383"/>
    </source>
</evidence>
<gene>
    <name evidence="1" type="ORF">F0U60_15345</name>
</gene>
<organism evidence="1 2">
    <name type="scientific">Archangium minus</name>
    <dbReference type="NCBI Taxonomy" id="83450"/>
    <lineage>
        <taxon>Bacteria</taxon>
        <taxon>Pseudomonadati</taxon>
        <taxon>Myxococcota</taxon>
        <taxon>Myxococcia</taxon>
        <taxon>Myxococcales</taxon>
        <taxon>Cystobacterineae</taxon>
        <taxon>Archangiaceae</taxon>
        <taxon>Archangium</taxon>
    </lineage>
</organism>
<dbReference type="EMBL" id="CP043494">
    <property type="protein sequence ID" value="WNG45323.1"/>
    <property type="molecule type" value="Genomic_DNA"/>
</dbReference>
<keyword evidence="2" id="KW-1185">Reference proteome</keyword>
<proteinExistence type="predicted"/>
<dbReference type="RefSeq" id="WP_395819873.1">
    <property type="nucleotide sequence ID" value="NZ_CP043494.1"/>
</dbReference>
<name>A0ABY9WNL9_9BACT</name>
<reference evidence="1 2" key="1">
    <citation type="submission" date="2019-08" db="EMBL/GenBank/DDBJ databases">
        <title>Archangium and Cystobacter genomes.</title>
        <authorList>
            <person name="Chen I.-C.K."/>
            <person name="Wielgoss S."/>
        </authorList>
    </citation>
    <scope>NUCLEOTIDE SEQUENCE [LARGE SCALE GENOMIC DNA]</scope>
    <source>
        <strain evidence="1 2">Cbm 6</strain>
    </source>
</reference>
<accession>A0ABY9WNL9</accession>
<sequence>MLTIRDAQIATFEGAVHQRFIEQLTEIMASDFADHERALGRPAFETVVRNAIEQAEGFGLRTSAEITDYVCTVLCCGERFHEKSELAWAGALLRSKDPERARKVLDQVLASLGARAAQNGPRS</sequence>
<evidence type="ECO:0000313" key="1">
    <source>
        <dbReference type="EMBL" id="WNG45323.1"/>
    </source>
</evidence>
<dbReference type="Proteomes" id="UP001611383">
    <property type="component" value="Chromosome"/>
</dbReference>
<protein>
    <submittedName>
        <fullName evidence="1">Uncharacterized protein</fullName>
    </submittedName>
</protein>